<dbReference type="EMBL" id="CM055756">
    <property type="protein sequence ID" value="KAJ7989753.1"/>
    <property type="molecule type" value="Genomic_DNA"/>
</dbReference>
<reference evidence="1" key="1">
    <citation type="submission" date="2021-05" db="EMBL/GenBank/DDBJ databases">
        <authorList>
            <person name="Pan Q."/>
            <person name="Jouanno E."/>
            <person name="Zahm M."/>
            <person name="Klopp C."/>
            <person name="Cabau C."/>
            <person name="Louis A."/>
            <person name="Berthelot C."/>
            <person name="Parey E."/>
            <person name="Roest Crollius H."/>
            <person name="Montfort J."/>
            <person name="Robinson-Rechavi M."/>
            <person name="Bouchez O."/>
            <person name="Lampietro C."/>
            <person name="Lopez Roques C."/>
            <person name="Donnadieu C."/>
            <person name="Postlethwait J."/>
            <person name="Bobe J."/>
            <person name="Dillon D."/>
            <person name="Chandos A."/>
            <person name="von Hippel F."/>
            <person name="Guiguen Y."/>
        </authorList>
    </citation>
    <scope>NUCLEOTIDE SEQUENCE</scope>
    <source>
        <strain evidence="1">YG-Jan2019</strain>
    </source>
</reference>
<protein>
    <submittedName>
        <fullName evidence="1">Uncharacterized protein</fullName>
    </submittedName>
</protein>
<proteinExistence type="predicted"/>
<evidence type="ECO:0000313" key="1">
    <source>
        <dbReference type="EMBL" id="KAJ7989753.1"/>
    </source>
</evidence>
<sequence length="185" mass="20998">MLADKEAGEGRVVQKHEGDNITIHCRTSQTDREHLSLYRRLTTETQVFNFYKNREKVTIQDKFKSRLKNVGVFQNMFLTIENLTTEDSGVYWCFYNGYKKEDIFAQSVLLVVNGEESNQQHTTVEICSSLTVLRASAVTAGIVVLLTLVVLFTCVIPRLKAQHATIKQTGDSCKHLPGHDHKLNP</sequence>
<organism evidence="1 2">
    <name type="scientific">Dallia pectoralis</name>
    <name type="common">Alaska blackfish</name>
    <dbReference type="NCBI Taxonomy" id="75939"/>
    <lineage>
        <taxon>Eukaryota</taxon>
        <taxon>Metazoa</taxon>
        <taxon>Chordata</taxon>
        <taxon>Craniata</taxon>
        <taxon>Vertebrata</taxon>
        <taxon>Euteleostomi</taxon>
        <taxon>Actinopterygii</taxon>
        <taxon>Neopterygii</taxon>
        <taxon>Teleostei</taxon>
        <taxon>Protacanthopterygii</taxon>
        <taxon>Esociformes</taxon>
        <taxon>Umbridae</taxon>
        <taxon>Dallia</taxon>
    </lineage>
</organism>
<comment type="caution">
    <text evidence="1">The sequence shown here is derived from an EMBL/GenBank/DDBJ whole genome shotgun (WGS) entry which is preliminary data.</text>
</comment>
<accession>A0ACC2FEC4</accession>
<keyword evidence="2" id="KW-1185">Reference proteome</keyword>
<evidence type="ECO:0000313" key="2">
    <source>
        <dbReference type="Proteomes" id="UP001157502"/>
    </source>
</evidence>
<name>A0ACC2FEC4_DALPE</name>
<gene>
    <name evidence="1" type="ORF">DPEC_G00307790</name>
</gene>
<dbReference type="Proteomes" id="UP001157502">
    <property type="component" value="Chromosome 29"/>
</dbReference>